<evidence type="ECO:0000256" key="4">
    <source>
        <dbReference type="ARBA" id="ARBA00023172"/>
    </source>
</evidence>
<feature type="compositionally biased region" description="Basic residues" evidence="5">
    <location>
        <begin position="1"/>
        <end position="21"/>
    </location>
</feature>
<evidence type="ECO:0000256" key="2">
    <source>
        <dbReference type="ARBA" id="ARBA00022908"/>
    </source>
</evidence>
<sequence>MRYRLAHGLTHTRHAHPRQRPHLPADRRTRRNLQAQSRTARARRLLPVPSPQDRARPRHRTRSPRSDHPRRNPSDHPRHRRCRGRGDRPTLRRTTRAPARRHRLHDRRTRTGEPPMSRPPLPVGTWGSITIRRTPSGRWEARTRYRDSDGVTRLVGRTGSSKGAARNALTSALANRQTPGGDTITADSTLTALHDAWLPTTESKAAGTRRLYAESWKNAVGPAMGNLRIREITTQRVQGLIDTLATQRGYSVGIRARTILSGMMGLAVRYGAADHNPVRDTIKPRERKKPVVALTVEEISRVRAALRAYETRSNSKADVADVVEIQLATGARIGEVLALRWEDVDLAAGTVRITGTVALGVEDRRPFRQDHPKTSSSVRTIPLPRFGLTILLERQARAHAGDVLVFPSARGTVRDTNALRKSLSRALEGTGLEYATATHVFRKTVATVVDDAEDAASLLGHRDSDVTRERYRVAPPTTVNVSDQLDAAFGDGSHTA</sequence>
<comment type="caution">
    <text evidence="7">The sequence shown here is derived from an EMBL/GenBank/DDBJ whole genome shotgun (WGS) entry which is preliminary data.</text>
</comment>
<dbReference type="PROSITE" id="PS51898">
    <property type="entry name" value="TYR_RECOMBINASE"/>
    <property type="match status" value="1"/>
</dbReference>
<dbReference type="Proteomes" id="UP000194577">
    <property type="component" value="Unassembled WGS sequence"/>
</dbReference>
<evidence type="ECO:0000313" key="7">
    <source>
        <dbReference type="EMBL" id="PHP52561.1"/>
    </source>
</evidence>
<feature type="domain" description="Tyr recombinase" evidence="6">
    <location>
        <begin position="289"/>
        <end position="486"/>
    </location>
</feature>
<dbReference type="SUPFAM" id="SSF56349">
    <property type="entry name" value="DNA breaking-rejoining enzymes"/>
    <property type="match status" value="1"/>
</dbReference>
<dbReference type="InterPro" id="IPR010998">
    <property type="entry name" value="Integrase_recombinase_N"/>
</dbReference>
<dbReference type="InterPro" id="IPR013762">
    <property type="entry name" value="Integrase-like_cat_sf"/>
</dbReference>
<dbReference type="InterPro" id="IPR002104">
    <property type="entry name" value="Integrase_catalytic"/>
</dbReference>
<keyword evidence="8" id="KW-1185">Reference proteome</keyword>
<keyword evidence="2" id="KW-0229">DNA integration</keyword>
<keyword evidence="3" id="KW-0238">DNA-binding</keyword>
<dbReference type="Gene3D" id="1.10.150.130">
    <property type="match status" value="1"/>
</dbReference>
<evidence type="ECO:0000256" key="1">
    <source>
        <dbReference type="ARBA" id="ARBA00008857"/>
    </source>
</evidence>
<keyword evidence="4" id="KW-0233">DNA recombination</keyword>
<protein>
    <submittedName>
        <fullName evidence="7">Site-specific integrase</fullName>
    </submittedName>
</protein>
<evidence type="ECO:0000313" key="8">
    <source>
        <dbReference type="Proteomes" id="UP000194577"/>
    </source>
</evidence>
<accession>A0ABX4MB58</accession>
<dbReference type="CDD" id="cd01189">
    <property type="entry name" value="INT_ICEBs1_C_like"/>
    <property type="match status" value="1"/>
</dbReference>
<evidence type="ECO:0000256" key="5">
    <source>
        <dbReference type="SAM" id="MobiDB-lite"/>
    </source>
</evidence>
<evidence type="ECO:0000259" key="6">
    <source>
        <dbReference type="PROSITE" id="PS51898"/>
    </source>
</evidence>
<dbReference type="Gene3D" id="1.10.443.10">
    <property type="entry name" value="Intergrase catalytic core"/>
    <property type="match status" value="1"/>
</dbReference>
<dbReference type="PANTHER" id="PTHR30629:SF2">
    <property type="entry name" value="PROPHAGE INTEGRASE INTS-RELATED"/>
    <property type="match status" value="1"/>
</dbReference>
<dbReference type="Pfam" id="PF00589">
    <property type="entry name" value="Phage_integrase"/>
    <property type="match status" value="1"/>
</dbReference>
<reference evidence="7 8" key="1">
    <citation type="submission" date="2017-10" db="EMBL/GenBank/DDBJ databases">
        <title>Draft genome sequence of cellulolytic Actinomyces sp CtC72 isolated from cattle rumen fluid.</title>
        <authorList>
            <person name="Joshi A.J."/>
            <person name="Vasudevan G."/>
            <person name="Lanjekar V.B."/>
            <person name="Hivarkar S."/>
            <person name="Engineer A."/>
            <person name="Pore S.D."/>
            <person name="Dhakephalkar P.K."/>
            <person name="Dagar S."/>
        </authorList>
    </citation>
    <scope>NUCLEOTIDE SEQUENCE [LARGE SCALE GENOMIC DNA]</scope>
    <source>
        <strain evidence="8">CtC72</strain>
    </source>
</reference>
<comment type="similarity">
    <text evidence="1">Belongs to the 'phage' integrase family.</text>
</comment>
<feature type="compositionally biased region" description="Basic residues" evidence="5">
    <location>
        <begin position="91"/>
        <end position="108"/>
    </location>
</feature>
<gene>
    <name evidence="7" type="ORF">BW737_008745</name>
</gene>
<dbReference type="InterPro" id="IPR011010">
    <property type="entry name" value="DNA_brk_join_enz"/>
</dbReference>
<dbReference type="EMBL" id="MTPX02000042">
    <property type="protein sequence ID" value="PHP52561.1"/>
    <property type="molecule type" value="Genomic_DNA"/>
</dbReference>
<evidence type="ECO:0000256" key="3">
    <source>
        <dbReference type="ARBA" id="ARBA00023125"/>
    </source>
</evidence>
<organism evidence="7 8">
    <name type="scientific">Actinomyces ruminis</name>
    <dbReference type="NCBI Taxonomy" id="1937003"/>
    <lineage>
        <taxon>Bacteria</taxon>
        <taxon>Bacillati</taxon>
        <taxon>Actinomycetota</taxon>
        <taxon>Actinomycetes</taxon>
        <taxon>Actinomycetales</taxon>
        <taxon>Actinomycetaceae</taxon>
        <taxon>Actinomyces</taxon>
    </lineage>
</organism>
<feature type="compositionally biased region" description="Basic and acidic residues" evidence="5">
    <location>
        <begin position="64"/>
        <end position="76"/>
    </location>
</feature>
<dbReference type="PANTHER" id="PTHR30629">
    <property type="entry name" value="PROPHAGE INTEGRASE"/>
    <property type="match status" value="1"/>
</dbReference>
<feature type="region of interest" description="Disordered" evidence="5">
    <location>
        <begin position="1"/>
        <end position="129"/>
    </location>
</feature>
<name>A0ABX4MB58_9ACTO</name>
<proteinExistence type="inferred from homology"/>
<dbReference type="InterPro" id="IPR050808">
    <property type="entry name" value="Phage_Integrase"/>
</dbReference>